<proteinExistence type="predicted"/>
<keyword evidence="2" id="KW-1185">Reference proteome</keyword>
<protein>
    <submittedName>
        <fullName evidence="1">Uncharacterized protein</fullName>
    </submittedName>
</protein>
<organism evidence="1 2">
    <name type="scientific">Arcanobacterium phocae</name>
    <dbReference type="NCBI Taxonomy" id="131112"/>
    <lineage>
        <taxon>Bacteria</taxon>
        <taxon>Bacillati</taxon>
        <taxon>Actinomycetota</taxon>
        <taxon>Actinomycetes</taxon>
        <taxon>Actinomycetales</taxon>
        <taxon>Actinomycetaceae</taxon>
        <taxon>Arcanobacterium</taxon>
    </lineage>
</organism>
<sequence>MASPYVAIFECDINHMALKRAIMEETKGGCHVT</sequence>
<dbReference type="AlphaFoldDB" id="A0A1H2LDD8"/>
<dbReference type="EMBL" id="LT629804">
    <property type="protein sequence ID" value="SDU78939.1"/>
    <property type="molecule type" value="Genomic_DNA"/>
</dbReference>
<evidence type="ECO:0000313" key="2">
    <source>
        <dbReference type="Proteomes" id="UP000214355"/>
    </source>
</evidence>
<evidence type="ECO:0000313" key="1">
    <source>
        <dbReference type="EMBL" id="SDU78939.1"/>
    </source>
</evidence>
<reference evidence="2" key="1">
    <citation type="submission" date="2016-10" db="EMBL/GenBank/DDBJ databases">
        <authorList>
            <person name="Varghese N."/>
            <person name="Submissions S."/>
        </authorList>
    </citation>
    <scope>NUCLEOTIDE SEQUENCE [LARGE SCALE GENOMIC DNA]</scope>
    <source>
        <strain evidence="2">DSM 10002</strain>
    </source>
</reference>
<dbReference type="Proteomes" id="UP000214355">
    <property type="component" value="Chromosome I"/>
</dbReference>
<accession>A0A1H2LDD8</accession>
<gene>
    <name evidence="1" type="ORF">SAMN04489737_0677</name>
</gene>
<name>A0A1H2LDD8_9ACTO</name>